<dbReference type="GO" id="GO:0140359">
    <property type="term" value="F:ABC-type transporter activity"/>
    <property type="evidence" value="ECO:0007669"/>
    <property type="project" value="InterPro"/>
</dbReference>
<dbReference type="CDD" id="cd10147">
    <property type="entry name" value="Wzt_C-like"/>
    <property type="match status" value="1"/>
</dbReference>
<dbReference type="InterPro" id="IPR017871">
    <property type="entry name" value="ABC_transporter-like_CS"/>
</dbReference>
<name>A0A080LZU4_9PROT</name>
<dbReference type="Pfam" id="PF00005">
    <property type="entry name" value="ABC_tran"/>
    <property type="match status" value="1"/>
</dbReference>
<dbReference type="GO" id="GO:0016020">
    <property type="term" value="C:membrane"/>
    <property type="evidence" value="ECO:0007669"/>
    <property type="project" value="InterPro"/>
</dbReference>
<feature type="domain" description="ABC transporter" evidence="6">
    <location>
        <begin position="7"/>
        <end position="248"/>
    </location>
</feature>
<keyword evidence="4" id="KW-0547">Nucleotide-binding</keyword>
<dbReference type="PROSITE" id="PS00211">
    <property type="entry name" value="ABC_TRANSPORTER_1"/>
    <property type="match status" value="1"/>
</dbReference>
<dbReference type="Proteomes" id="UP000020077">
    <property type="component" value="Unassembled WGS sequence"/>
</dbReference>
<evidence type="ECO:0000313" key="8">
    <source>
        <dbReference type="Proteomes" id="UP000020077"/>
    </source>
</evidence>
<proteinExistence type="inferred from homology"/>
<keyword evidence="5 7" id="KW-0067">ATP-binding</keyword>
<keyword evidence="3" id="KW-0472">Membrane</keyword>
<dbReference type="EMBL" id="JDVG02000032">
    <property type="protein sequence ID" value="KFB74463.1"/>
    <property type="molecule type" value="Genomic_DNA"/>
</dbReference>
<evidence type="ECO:0000256" key="3">
    <source>
        <dbReference type="ARBA" id="ARBA00022475"/>
    </source>
</evidence>
<dbReference type="PANTHER" id="PTHR46743:SF2">
    <property type="entry name" value="TEICHOIC ACIDS EXPORT ATP-BINDING PROTEIN TAGH"/>
    <property type="match status" value="1"/>
</dbReference>
<dbReference type="PANTHER" id="PTHR46743">
    <property type="entry name" value="TEICHOIC ACIDS EXPORT ATP-BINDING PROTEIN TAGH"/>
    <property type="match status" value="1"/>
</dbReference>
<comment type="similarity">
    <text evidence="1">Belongs to the ABC transporter superfamily.</text>
</comment>
<evidence type="ECO:0000256" key="4">
    <source>
        <dbReference type="ARBA" id="ARBA00022741"/>
    </source>
</evidence>
<evidence type="ECO:0000313" key="7">
    <source>
        <dbReference type="EMBL" id="KFB74463.1"/>
    </source>
</evidence>
<dbReference type="SMART" id="SM00382">
    <property type="entry name" value="AAA"/>
    <property type="match status" value="1"/>
</dbReference>
<dbReference type="InterPro" id="IPR015860">
    <property type="entry name" value="ABC_transpr_TagH-like"/>
</dbReference>
<dbReference type="InterPro" id="IPR050683">
    <property type="entry name" value="Bact_Polysacc_Export_ATP-bd"/>
</dbReference>
<accession>A0A080LZU4</accession>
<evidence type="ECO:0000256" key="1">
    <source>
        <dbReference type="ARBA" id="ARBA00005417"/>
    </source>
</evidence>
<evidence type="ECO:0000256" key="2">
    <source>
        <dbReference type="ARBA" id="ARBA00022448"/>
    </source>
</evidence>
<dbReference type="InterPro" id="IPR003439">
    <property type="entry name" value="ABC_transporter-like_ATP-bd"/>
</dbReference>
<dbReference type="SUPFAM" id="SSF52540">
    <property type="entry name" value="P-loop containing nucleoside triphosphate hydrolases"/>
    <property type="match status" value="1"/>
</dbReference>
<sequence length="411" mass="45216">MSSEPVISVRGLSKTYRVYDHPLHGLLSRLSGDRIGRRKEYRALEDLSFDVGHGETVGIIGRNGSGKSTLLQLICGIRKATVGSVRTHGRVSALLELGSGFHPEFTGRENVFLQGAIAGFSRPEMESRFDHIVAFADIGEFIDQPVRLYSSGMFVRLAFAVSVEVAPDILVIDEALSVGDIDFQAKCLTRMRELMANGVTTLFVSHSMQAVNAYCTRALLLEDGRLRFDGSPEQAVDLHRGQFAMATRIDLRKPQSGRRGLRHCIELLELAVKNMSGEPCSNFAMGEQMHIRLHLRCSEPVPEARFGVLLTNSADSLIHDFASGFADIVGLDEGSHAFEIITGPLMVYPGTYYLGAWGQRALGIPSDDYVRAALSITIVDRGQVGGREAKFDIISKANSEVYLPCRWRKLA</sequence>
<dbReference type="CDD" id="cd03220">
    <property type="entry name" value="ABC_KpsT_Wzt"/>
    <property type="match status" value="1"/>
</dbReference>
<reference evidence="7 8" key="1">
    <citation type="submission" date="2014-02" db="EMBL/GenBank/DDBJ databases">
        <title>Expanding our view of genomic diversity in Candidatus Accumulibacter clades.</title>
        <authorList>
            <person name="Skennerton C.T."/>
            <person name="Barr J.J."/>
            <person name="Slater F.R."/>
            <person name="Bond P.L."/>
            <person name="Tyson G.W."/>
        </authorList>
    </citation>
    <scope>NUCLEOTIDE SEQUENCE [LARGE SCALE GENOMIC DNA]</scope>
    <source>
        <strain evidence="8">BA-91</strain>
    </source>
</reference>
<dbReference type="PROSITE" id="PS50893">
    <property type="entry name" value="ABC_TRANSPORTER_2"/>
    <property type="match status" value="1"/>
</dbReference>
<dbReference type="InterPro" id="IPR003593">
    <property type="entry name" value="AAA+_ATPase"/>
</dbReference>
<dbReference type="AlphaFoldDB" id="A0A080LZU4"/>
<keyword evidence="2" id="KW-0813">Transport</keyword>
<comment type="caution">
    <text evidence="7">The sequence shown here is derived from an EMBL/GenBank/DDBJ whole genome shotgun (WGS) entry which is preliminary data.</text>
</comment>
<dbReference type="InterPro" id="IPR027417">
    <property type="entry name" value="P-loop_NTPase"/>
</dbReference>
<keyword evidence="7" id="KW-0378">Hydrolase</keyword>
<dbReference type="GO" id="GO:0016887">
    <property type="term" value="F:ATP hydrolysis activity"/>
    <property type="evidence" value="ECO:0007669"/>
    <property type="project" value="InterPro"/>
</dbReference>
<evidence type="ECO:0000256" key="5">
    <source>
        <dbReference type="ARBA" id="ARBA00022840"/>
    </source>
</evidence>
<protein>
    <submittedName>
        <fullName evidence="7">Teichoic acids export ATP-binding protein TagH</fullName>
        <ecNumber evidence="7">3.6.3.40</ecNumber>
    </submittedName>
</protein>
<dbReference type="InterPro" id="IPR029439">
    <property type="entry name" value="Wzt_C"/>
</dbReference>
<organism evidence="7 8">
    <name type="scientific">Candidatus Accumulibacter phosphatis</name>
    <dbReference type="NCBI Taxonomy" id="327160"/>
    <lineage>
        <taxon>Bacteria</taxon>
        <taxon>Pseudomonadati</taxon>
        <taxon>Pseudomonadota</taxon>
        <taxon>Betaproteobacteria</taxon>
        <taxon>Candidatus Accumulibacter</taxon>
    </lineage>
</organism>
<evidence type="ECO:0000259" key="6">
    <source>
        <dbReference type="PROSITE" id="PS50893"/>
    </source>
</evidence>
<keyword evidence="3" id="KW-1003">Cell membrane</keyword>
<dbReference type="EC" id="3.6.3.40" evidence="7"/>
<dbReference type="Gene3D" id="3.40.50.300">
    <property type="entry name" value="P-loop containing nucleotide triphosphate hydrolases"/>
    <property type="match status" value="1"/>
</dbReference>
<gene>
    <name evidence="7" type="primary">tagH_1</name>
    <name evidence="7" type="ORF">AW09_000229</name>
</gene>
<dbReference type="GO" id="GO:0005524">
    <property type="term" value="F:ATP binding"/>
    <property type="evidence" value="ECO:0007669"/>
    <property type="project" value="UniProtKB-KW"/>
</dbReference>
<dbReference type="Gene3D" id="2.70.50.60">
    <property type="entry name" value="abc- transporter (atp binding component) like domain"/>
    <property type="match status" value="1"/>
</dbReference>